<dbReference type="RefSeq" id="WP_232578266.1">
    <property type="nucleotide sequence ID" value="NZ_WMCP01000026.1"/>
</dbReference>
<reference evidence="1" key="1">
    <citation type="submission" date="2019-11" db="EMBL/GenBank/DDBJ databases">
        <title>Comparative genomics of photobacteria reveal adaptation to distinct habitats.</title>
        <authorList>
            <person name="Fuertes-Perez S."/>
            <person name="Hilgarth M."/>
            <person name="Vogel R.F."/>
        </authorList>
    </citation>
    <scope>NUCLEOTIDE SEQUENCE</scope>
    <source>
        <strain evidence="1">TMW2.2145</strain>
    </source>
</reference>
<comment type="caution">
    <text evidence="1">The sequence shown here is derived from an EMBL/GenBank/DDBJ whole genome shotgun (WGS) entry which is preliminary data.</text>
</comment>
<dbReference type="Proteomes" id="UP000813876">
    <property type="component" value="Unassembled WGS sequence"/>
</dbReference>
<dbReference type="AlphaFoldDB" id="A0AAW4ZZF6"/>
<sequence length="45" mass="4841">MSNLVLVLLLVFLMYSISMGCAIEVLLPIALGVLGVLKIKPNVNQ</sequence>
<evidence type="ECO:0000313" key="2">
    <source>
        <dbReference type="Proteomes" id="UP000813876"/>
    </source>
</evidence>
<proteinExistence type="predicted"/>
<name>A0AAW4ZZF6_PHOPO</name>
<gene>
    <name evidence="1" type="ORF">GLP33_16975</name>
</gene>
<dbReference type="EMBL" id="WMCP01000026">
    <property type="protein sequence ID" value="MCF2303426.1"/>
    <property type="molecule type" value="Genomic_DNA"/>
</dbReference>
<protein>
    <submittedName>
        <fullName evidence="1">Uncharacterized protein</fullName>
    </submittedName>
</protein>
<accession>A0AAW4ZZF6</accession>
<organism evidence="1 2">
    <name type="scientific">Photobacterium phosphoreum</name>
    <dbReference type="NCBI Taxonomy" id="659"/>
    <lineage>
        <taxon>Bacteria</taxon>
        <taxon>Pseudomonadati</taxon>
        <taxon>Pseudomonadota</taxon>
        <taxon>Gammaproteobacteria</taxon>
        <taxon>Vibrionales</taxon>
        <taxon>Vibrionaceae</taxon>
        <taxon>Photobacterium</taxon>
    </lineage>
</organism>
<evidence type="ECO:0000313" key="1">
    <source>
        <dbReference type="EMBL" id="MCF2303426.1"/>
    </source>
</evidence>